<dbReference type="InterPro" id="IPR000719">
    <property type="entry name" value="Prot_kinase_dom"/>
</dbReference>
<dbReference type="EMBL" id="JAZAVK010000112">
    <property type="protein sequence ID" value="KAK7422181.1"/>
    <property type="molecule type" value="Genomic_DNA"/>
</dbReference>
<protein>
    <recommendedName>
        <fullName evidence="2">Protein kinase domain-containing protein</fullName>
    </recommendedName>
</protein>
<accession>A0ABR1HLV0</accession>
<dbReference type="Gene3D" id="1.25.40.10">
    <property type="entry name" value="Tetratricopeptide repeat domain"/>
    <property type="match status" value="1"/>
</dbReference>
<evidence type="ECO:0000259" key="2">
    <source>
        <dbReference type="PROSITE" id="PS50011"/>
    </source>
</evidence>
<dbReference type="SMART" id="SM00220">
    <property type="entry name" value="S_TKc"/>
    <property type="match status" value="1"/>
</dbReference>
<dbReference type="InterPro" id="IPR008271">
    <property type="entry name" value="Ser/Thr_kinase_AS"/>
</dbReference>
<keyword evidence="4" id="KW-1185">Reference proteome</keyword>
<evidence type="ECO:0000313" key="3">
    <source>
        <dbReference type="EMBL" id="KAK7422181.1"/>
    </source>
</evidence>
<name>A0ABR1HLV0_9HYPO</name>
<dbReference type="InterPro" id="IPR011990">
    <property type="entry name" value="TPR-like_helical_dom_sf"/>
</dbReference>
<dbReference type="SUPFAM" id="SSF56112">
    <property type="entry name" value="Protein kinase-like (PK-like)"/>
    <property type="match status" value="1"/>
</dbReference>
<dbReference type="Pfam" id="PF00069">
    <property type="entry name" value="Pkinase"/>
    <property type="match status" value="1"/>
</dbReference>
<dbReference type="PANTHER" id="PTHR24359">
    <property type="entry name" value="SERINE/THREONINE-PROTEIN KINASE SBK1"/>
    <property type="match status" value="1"/>
</dbReference>
<dbReference type="Proteomes" id="UP001498421">
    <property type="component" value="Unassembled WGS sequence"/>
</dbReference>
<evidence type="ECO:0000256" key="1">
    <source>
        <dbReference type="SAM" id="MobiDB-lite"/>
    </source>
</evidence>
<reference evidence="3 4" key="1">
    <citation type="journal article" date="2025" name="Microbiol. Resour. Announc.">
        <title>Draft genome sequences for Neonectria magnoliae and Neonectria punicea, canker pathogens of Liriodendron tulipifera and Acer saccharum in West Virginia.</title>
        <authorList>
            <person name="Petronek H.M."/>
            <person name="Kasson M.T."/>
            <person name="Metheny A.M."/>
            <person name="Stauder C.M."/>
            <person name="Lovett B."/>
            <person name="Lynch S.C."/>
            <person name="Garnas J.R."/>
            <person name="Kasson L.R."/>
            <person name="Stajich J.E."/>
        </authorList>
    </citation>
    <scope>NUCLEOTIDE SEQUENCE [LARGE SCALE GENOMIC DNA]</scope>
    <source>
        <strain evidence="3 4">NRRL 64651</strain>
    </source>
</reference>
<proteinExistence type="predicted"/>
<dbReference type="PROSITE" id="PS00108">
    <property type="entry name" value="PROTEIN_KINASE_ST"/>
    <property type="match status" value="1"/>
</dbReference>
<dbReference type="SUPFAM" id="SSF48452">
    <property type="entry name" value="TPR-like"/>
    <property type="match status" value="1"/>
</dbReference>
<dbReference type="PANTHER" id="PTHR24359:SF1">
    <property type="entry name" value="INHIBITOR OF NUCLEAR FACTOR KAPPA-B KINASE EPSILON SUBUNIT HOMOLOG 1-RELATED"/>
    <property type="match status" value="1"/>
</dbReference>
<feature type="compositionally biased region" description="Basic and acidic residues" evidence="1">
    <location>
        <begin position="1158"/>
        <end position="1167"/>
    </location>
</feature>
<sequence>MAKNARGKQAKAQPQRLCFGAVPPQVKSNRTSTAKERHEPTYNLLTCLACAQARNIDIVGFSPLEAQGELGRGGQAVVGQTRASTDAVLAFKRPNSERIGTVLSTTSTRRRVENVYRDVATEMLALSEPGIRGHAHIIQLQAISWEVHKIRTWFFGRKLRVWPILVMDKAELGDLQCYMATEQGIIHGDIKPQNVLLFSDKGNPVAKLSDFGFSVFASTKSLKLGGTTPWKAPEIEARQEHTLSQAKRTDLFSFGMLCLWVLFWRELCERGKLLPALPPSSLLKTVSQKIVSVIKTVVKSVLGGEQAPDTDRDFGPDLRYLMTINTLDPSSNTLQDVALGLVDRMGEEDRAWKEKLRLLFEKTLVFDEKSRGSGYDFSQIEELLKEESTPTQRLARQDDNAAALSSLKCLDPGSFEVCKLLQSLCLADFRVRAHIFECLYRAYRAERKSKEKSNLAFQLAFCNKLGFGTTPDDKKAGKYLLAAEKLKKTSPNSSIPADALMAAIQRSREVRRPNSTLLQKLCQNGIIQPIHQGVDSQPRRPEEQRKIIEDRRKEIRAMEAVIGQTHPAILNLKWSLSTLLMESFDPTEPIEFLHDIIISLGQIKPEPHERERRRRDIAITKGYRLLSLMRIVGPQSAAQFVTLAEKTDKELAYLRDPNGEEHVVRLMVWMAVSDLLGTWGRLNESKGYLERAQRAVKAVFGEDHPNTVMLMEKDAQRQMREGNSDEAIATLETAIKRMEELVGPDAMQLAGLRTQLTGQLMIRGEFIKADKVAKGNQEMLKKRMPELHPAMLLSSFAISMAMKRYGEAAEAAEAAKKALSGQRLPWPPPTDEITPKETDAVVELLGKDCFSKPYPDPKIFPKNPAILGAQGALIVALQAQAQEERDNIGNAKGLRSEANRHLEELLGDINDGLGKSKWEKLGKLEGIDGSAMRRAMDEERIPLLEMVTSLGCNGVRDGMHYKEAISVAKSRGFYKVTALLKEHQDLCTKEALPWNARPKFRDATELADWVAGHWMGAILYNTESPRKDPKGHIEIALQATVCAKSSRRDHGKADVKISGTCRYDMGDLLLSGEATLSGSINFRVFYKGVNESEGWHNRGYVDLDRHAMGGFYGLSNAGRETSMGTFFFYKDRASDSGSGQSVSVPQQKHSHSRRRQSTVRERSSERH</sequence>
<evidence type="ECO:0000313" key="4">
    <source>
        <dbReference type="Proteomes" id="UP001498421"/>
    </source>
</evidence>
<feature type="region of interest" description="Disordered" evidence="1">
    <location>
        <begin position="1134"/>
        <end position="1167"/>
    </location>
</feature>
<feature type="compositionally biased region" description="Low complexity" evidence="1">
    <location>
        <begin position="1135"/>
        <end position="1147"/>
    </location>
</feature>
<feature type="compositionally biased region" description="Basic residues" evidence="1">
    <location>
        <begin position="1148"/>
        <end position="1157"/>
    </location>
</feature>
<comment type="caution">
    <text evidence="3">The sequence shown here is derived from an EMBL/GenBank/DDBJ whole genome shotgun (WGS) entry which is preliminary data.</text>
</comment>
<feature type="domain" description="Protein kinase" evidence="2">
    <location>
        <begin position="64"/>
        <end position="384"/>
    </location>
</feature>
<gene>
    <name evidence="3" type="ORF">QQZ08_009649</name>
</gene>
<organism evidence="3 4">
    <name type="scientific">Neonectria magnoliae</name>
    <dbReference type="NCBI Taxonomy" id="2732573"/>
    <lineage>
        <taxon>Eukaryota</taxon>
        <taxon>Fungi</taxon>
        <taxon>Dikarya</taxon>
        <taxon>Ascomycota</taxon>
        <taxon>Pezizomycotina</taxon>
        <taxon>Sordariomycetes</taxon>
        <taxon>Hypocreomycetidae</taxon>
        <taxon>Hypocreales</taxon>
        <taxon>Nectriaceae</taxon>
        <taxon>Neonectria</taxon>
    </lineage>
</organism>
<dbReference type="InterPro" id="IPR011009">
    <property type="entry name" value="Kinase-like_dom_sf"/>
</dbReference>
<dbReference type="Gene3D" id="1.10.510.10">
    <property type="entry name" value="Transferase(Phosphotransferase) domain 1"/>
    <property type="match status" value="1"/>
</dbReference>
<dbReference type="PROSITE" id="PS50011">
    <property type="entry name" value="PROTEIN_KINASE_DOM"/>
    <property type="match status" value="1"/>
</dbReference>